<reference evidence="13" key="1">
    <citation type="journal article" date="2020" name="Sci. Rep.">
        <title>Chromosome-scale genome assembly for the duckweed Spirodela intermedia, integrating cytogenetic maps, PacBio and Oxford Nanopore libraries.</title>
        <authorList>
            <person name="Hoang P.T.N."/>
            <person name="Fiebig A."/>
            <person name="Novak P."/>
            <person name="Macas J."/>
            <person name="Cao H.X."/>
            <person name="Stepanenko A."/>
            <person name="Chen G."/>
            <person name="Borisjuk N."/>
            <person name="Scholz U."/>
            <person name="Schubert I."/>
        </authorList>
    </citation>
    <scope>NUCLEOTIDE SEQUENCE [LARGE SCALE GENOMIC DNA]</scope>
</reference>
<dbReference type="EMBL" id="CACRZD030000056">
    <property type="protein sequence ID" value="CAA6673975.1"/>
    <property type="molecule type" value="Genomic_DNA"/>
</dbReference>
<evidence type="ECO:0000256" key="5">
    <source>
        <dbReference type="ARBA" id="ARBA00022598"/>
    </source>
</evidence>
<evidence type="ECO:0000256" key="7">
    <source>
        <dbReference type="ARBA" id="ARBA00022741"/>
    </source>
</evidence>
<dbReference type="Pfam" id="PF02569">
    <property type="entry name" value="Pantoate_ligase"/>
    <property type="match status" value="1"/>
</dbReference>
<evidence type="ECO:0000256" key="9">
    <source>
        <dbReference type="ARBA" id="ARBA00029902"/>
    </source>
</evidence>
<dbReference type="CDD" id="cd00560">
    <property type="entry name" value="PanC"/>
    <property type="match status" value="1"/>
</dbReference>
<evidence type="ECO:0000256" key="6">
    <source>
        <dbReference type="ARBA" id="ARBA00022655"/>
    </source>
</evidence>
<dbReference type="NCBIfam" id="TIGR00018">
    <property type="entry name" value="panC"/>
    <property type="match status" value="1"/>
</dbReference>
<keyword evidence="8" id="KW-0067">ATP-binding</keyword>
<evidence type="ECO:0000256" key="10">
    <source>
        <dbReference type="ARBA" id="ARBA00032806"/>
    </source>
</evidence>
<evidence type="ECO:0000313" key="12">
    <source>
        <dbReference type="EMBL" id="CAA6673975.1"/>
    </source>
</evidence>
<evidence type="ECO:0000256" key="1">
    <source>
        <dbReference type="ARBA" id="ARBA00004990"/>
    </source>
</evidence>
<keyword evidence="13" id="KW-1185">Reference proteome</keyword>
<comment type="similarity">
    <text evidence="2">Belongs to the pantothenate synthetase family.</text>
</comment>
<comment type="pathway">
    <text evidence="1">Cofactor biosynthesis; (R)-pantothenate biosynthesis; (R)-pantothenate from (R)-pantoate and beta-alanine: step 1/1.</text>
</comment>
<dbReference type="InterPro" id="IPR003721">
    <property type="entry name" value="Pantoate_ligase"/>
</dbReference>
<organism evidence="12 13">
    <name type="scientific">Spirodela intermedia</name>
    <name type="common">Intermediate duckweed</name>
    <dbReference type="NCBI Taxonomy" id="51605"/>
    <lineage>
        <taxon>Eukaryota</taxon>
        <taxon>Viridiplantae</taxon>
        <taxon>Streptophyta</taxon>
        <taxon>Embryophyta</taxon>
        <taxon>Tracheophyta</taxon>
        <taxon>Spermatophyta</taxon>
        <taxon>Magnoliopsida</taxon>
        <taxon>Liliopsida</taxon>
        <taxon>Araceae</taxon>
        <taxon>Lemnoideae</taxon>
        <taxon>Spirodela</taxon>
    </lineage>
</organism>
<name>A0ABN7E8D9_SPIIN</name>
<evidence type="ECO:0000256" key="2">
    <source>
        <dbReference type="ARBA" id="ARBA00009256"/>
    </source>
</evidence>
<keyword evidence="5" id="KW-0436">Ligase</keyword>
<proteinExistence type="inferred from homology"/>
<protein>
    <recommendedName>
        <fullName evidence="4">Pantoate--beta-alanine ligase</fullName>
        <ecNumber evidence="3">6.3.2.1</ecNumber>
    </recommendedName>
    <alternativeName>
        <fullName evidence="10">Pantoate-activating enzyme</fullName>
    </alternativeName>
    <alternativeName>
        <fullName evidence="9">Pantothenate synthetase</fullName>
    </alternativeName>
</protein>
<accession>A0ABN7E8D9</accession>
<gene>
    <name evidence="12" type="ORF">SI7747_UN020333</name>
</gene>
<dbReference type="Gene3D" id="3.30.1300.10">
    <property type="entry name" value="Pantoate-beta-alanine ligase, C-terminal domain"/>
    <property type="match status" value="1"/>
</dbReference>
<sequence length="285" mass="31035">MQVCHSVRELRAFFSPSSAIKGGLCPDDGQFACRTLPILVTQAKQLAEIVVVSIFVNPLQFGVNEDFGSYPRTLAADCEQLEAVGADVVFAPTVTEMYPDFDGQDLRQAVVIQPPALANELCGASRPGHFVGVATVVAKLFNMVQPQVAVFGKKDYQQLMVIRTLVRQLNFNVEIVAGETVREPSGLAMSSRNGYLSATGKTQAAQLYQQLQRIKQALLAGQRDYASLCEQAVAGLNQQGWQVDYVDIRRQTDLTLPDANDQAWVILAAAKLGGTRLIDNCEVSL</sequence>
<dbReference type="InterPro" id="IPR014729">
    <property type="entry name" value="Rossmann-like_a/b/a_fold"/>
</dbReference>
<comment type="caution">
    <text evidence="12">The sequence shown here is derived from an EMBL/GenBank/DDBJ whole genome shotgun (WGS) entry which is preliminary data.</text>
</comment>
<evidence type="ECO:0000256" key="11">
    <source>
        <dbReference type="ARBA" id="ARBA00048258"/>
    </source>
</evidence>
<dbReference type="PANTHER" id="PTHR21299:SF1">
    <property type="entry name" value="PANTOATE--BETA-ALANINE LIGASE"/>
    <property type="match status" value="1"/>
</dbReference>
<evidence type="ECO:0000256" key="3">
    <source>
        <dbReference type="ARBA" id="ARBA00012219"/>
    </source>
</evidence>
<evidence type="ECO:0000256" key="4">
    <source>
        <dbReference type="ARBA" id="ARBA00015647"/>
    </source>
</evidence>
<dbReference type="SUPFAM" id="SSF52374">
    <property type="entry name" value="Nucleotidylyl transferase"/>
    <property type="match status" value="1"/>
</dbReference>
<evidence type="ECO:0000313" key="13">
    <source>
        <dbReference type="Proteomes" id="UP001189122"/>
    </source>
</evidence>
<dbReference type="Gene3D" id="3.40.50.620">
    <property type="entry name" value="HUPs"/>
    <property type="match status" value="1"/>
</dbReference>
<keyword evidence="6" id="KW-0566">Pantothenate biosynthesis</keyword>
<dbReference type="Proteomes" id="UP001189122">
    <property type="component" value="Unassembled WGS sequence"/>
</dbReference>
<dbReference type="HAMAP" id="MF_00158">
    <property type="entry name" value="PanC"/>
    <property type="match status" value="1"/>
</dbReference>
<comment type="catalytic activity">
    <reaction evidence="11">
        <text>(R)-pantoate + beta-alanine + ATP = (R)-pantothenate + AMP + diphosphate + H(+)</text>
        <dbReference type="Rhea" id="RHEA:10912"/>
        <dbReference type="ChEBI" id="CHEBI:15378"/>
        <dbReference type="ChEBI" id="CHEBI:15980"/>
        <dbReference type="ChEBI" id="CHEBI:29032"/>
        <dbReference type="ChEBI" id="CHEBI:30616"/>
        <dbReference type="ChEBI" id="CHEBI:33019"/>
        <dbReference type="ChEBI" id="CHEBI:57966"/>
        <dbReference type="ChEBI" id="CHEBI:456215"/>
        <dbReference type="EC" id="6.3.2.1"/>
    </reaction>
</comment>
<dbReference type="EC" id="6.3.2.1" evidence="3"/>
<dbReference type="InterPro" id="IPR042176">
    <property type="entry name" value="Pantoate_ligase_C"/>
</dbReference>
<evidence type="ECO:0000256" key="8">
    <source>
        <dbReference type="ARBA" id="ARBA00022840"/>
    </source>
</evidence>
<dbReference type="PANTHER" id="PTHR21299">
    <property type="entry name" value="CYTIDYLATE KINASE/PANTOATE-BETA-ALANINE LIGASE"/>
    <property type="match status" value="1"/>
</dbReference>
<keyword evidence="7" id="KW-0547">Nucleotide-binding</keyword>